<dbReference type="SUPFAM" id="SSF54197">
    <property type="entry name" value="HIT-like"/>
    <property type="match status" value="1"/>
</dbReference>
<dbReference type="OrthoDB" id="444325at2759"/>
<reference evidence="4" key="1">
    <citation type="journal article" date="2020" name="Stud. Mycol.">
        <title>101 Dothideomycetes genomes: a test case for predicting lifestyles and emergence of pathogens.</title>
        <authorList>
            <person name="Haridas S."/>
            <person name="Albert R."/>
            <person name="Binder M."/>
            <person name="Bloem J."/>
            <person name="Labutti K."/>
            <person name="Salamov A."/>
            <person name="Andreopoulos B."/>
            <person name="Baker S."/>
            <person name="Barry K."/>
            <person name="Bills G."/>
            <person name="Bluhm B."/>
            <person name="Cannon C."/>
            <person name="Castanera R."/>
            <person name="Culley D."/>
            <person name="Daum C."/>
            <person name="Ezra D."/>
            <person name="Gonzalez J."/>
            <person name="Henrissat B."/>
            <person name="Kuo A."/>
            <person name="Liang C."/>
            <person name="Lipzen A."/>
            <person name="Lutzoni F."/>
            <person name="Magnuson J."/>
            <person name="Mondo S."/>
            <person name="Nolan M."/>
            <person name="Ohm R."/>
            <person name="Pangilinan J."/>
            <person name="Park H.-J."/>
            <person name="Ramirez L."/>
            <person name="Alfaro M."/>
            <person name="Sun H."/>
            <person name="Tritt A."/>
            <person name="Yoshinaga Y."/>
            <person name="Zwiers L.-H."/>
            <person name="Turgeon B."/>
            <person name="Goodwin S."/>
            <person name="Spatafora J."/>
            <person name="Crous P."/>
            <person name="Grigoriev I."/>
        </authorList>
    </citation>
    <scope>NUCLEOTIDE SEQUENCE</scope>
    <source>
        <strain evidence="4">CBS 379.55</strain>
    </source>
</reference>
<dbReference type="GO" id="GO:0071014">
    <property type="term" value="C:post-mRNA release spliceosomal complex"/>
    <property type="evidence" value="ECO:0007669"/>
    <property type="project" value="TreeGrafter"/>
</dbReference>
<dbReference type="CDD" id="cd07380">
    <property type="entry name" value="MPP_CWF19_N"/>
    <property type="match status" value="1"/>
</dbReference>
<gene>
    <name evidence="4" type="ORF">EI97DRAFT_452049</name>
</gene>
<dbReference type="AlphaFoldDB" id="A0A6A6JDC3"/>
<organism evidence="4 5">
    <name type="scientific">Westerdykella ornata</name>
    <dbReference type="NCBI Taxonomy" id="318751"/>
    <lineage>
        <taxon>Eukaryota</taxon>
        <taxon>Fungi</taxon>
        <taxon>Dikarya</taxon>
        <taxon>Ascomycota</taxon>
        <taxon>Pezizomycotina</taxon>
        <taxon>Dothideomycetes</taxon>
        <taxon>Pleosporomycetidae</taxon>
        <taxon>Pleosporales</taxon>
        <taxon>Sporormiaceae</taxon>
        <taxon>Westerdykella</taxon>
    </lineage>
</organism>
<evidence type="ECO:0000259" key="3">
    <source>
        <dbReference type="Pfam" id="PF04677"/>
    </source>
</evidence>
<accession>A0A6A6JDC3</accession>
<feature type="domain" description="Cwf19-like protein C-terminal" evidence="2">
    <location>
        <begin position="471"/>
        <end position="547"/>
    </location>
</feature>
<feature type="domain" description="Cwf19-like C-terminal" evidence="3">
    <location>
        <begin position="314"/>
        <end position="437"/>
    </location>
</feature>
<keyword evidence="5" id="KW-1185">Reference proteome</keyword>
<feature type="region of interest" description="Disordered" evidence="1">
    <location>
        <begin position="253"/>
        <end position="311"/>
    </location>
</feature>
<dbReference type="Pfam" id="PF04677">
    <property type="entry name" value="CwfJ_C_1"/>
    <property type="match status" value="1"/>
</dbReference>
<dbReference type="InterPro" id="IPR006767">
    <property type="entry name" value="Cwf19-like_C_dom-2"/>
</dbReference>
<evidence type="ECO:0000313" key="4">
    <source>
        <dbReference type="EMBL" id="KAF2273998.1"/>
    </source>
</evidence>
<proteinExistence type="predicted"/>
<evidence type="ECO:0000259" key="2">
    <source>
        <dbReference type="Pfam" id="PF04676"/>
    </source>
</evidence>
<sequence>MASKIVVIGDVNGQFPAVFHKLAALHEKNNFAFALIAGNLFADPSYATEEDESNVQSLIQGKIMVPFTTYFALGSNPVPQAVIDKLESSDGEVCEHLFFLGKRTTMKTSEGIRIVALGGCLDPNIIVGASKDKYPPFYSESDAKILRGATTADILVTNEWPSGIRNRSKVEFNAQSQPSTQDCLADLCATLKPKYYFSTSGSSFYEREPFFYPPSEETDGLYPITRFISLACYGNPNKQKWIYAFSLDPTASNPISPPPGSTASPLTRSDKKRAPPDQRDSSGLVYEDDSSNRRGGRGRPGKRRRGGEHRGPLSASECFFCLANENIATHLVTSIGDNSYLTTAKGPLTTSTTYPRLGFPCHLLIIPFTHQSTLGSMEEEDRHATYAEMQKYRAAMNRMLVSIADEEYASVTWEVSKASLPHTHWQFLPVPADLVRKGLVEAAFKALAENFHWPAFQKEDVGDGFEETGDFFHVMIWDPKDHKQDEYTSLVMRFDERIKFHNQFGREVLAKLLRLDQRIDWHDCGQTQHEEERDVEAFKKAFKEFDFATD</sequence>
<dbReference type="GeneID" id="54553568"/>
<dbReference type="GO" id="GO:0061632">
    <property type="term" value="F:RNA lariat debranching enzyme activator activity"/>
    <property type="evidence" value="ECO:0007669"/>
    <property type="project" value="TreeGrafter"/>
</dbReference>
<evidence type="ECO:0000313" key="5">
    <source>
        <dbReference type="Proteomes" id="UP000800097"/>
    </source>
</evidence>
<protein>
    <submittedName>
        <fullName evidence="4">CwfJ domain-containing protein</fullName>
    </submittedName>
</protein>
<dbReference type="Proteomes" id="UP000800097">
    <property type="component" value="Unassembled WGS sequence"/>
</dbReference>
<feature type="compositionally biased region" description="Basic residues" evidence="1">
    <location>
        <begin position="294"/>
        <end position="307"/>
    </location>
</feature>
<evidence type="ECO:0000256" key="1">
    <source>
        <dbReference type="SAM" id="MobiDB-lite"/>
    </source>
</evidence>
<name>A0A6A6JDC3_WESOR</name>
<feature type="compositionally biased region" description="Basic and acidic residues" evidence="1">
    <location>
        <begin position="268"/>
        <end position="280"/>
    </location>
</feature>
<dbReference type="Pfam" id="PF04676">
    <property type="entry name" value="CwfJ_C_2"/>
    <property type="match status" value="1"/>
</dbReference>
<dbReference type="EMBL" id="ML986506">
    <property type="protein sequence ID" value="KAF2273998.1"/>
    <property type="molecule type" value="Genomic_DNA"/>
</dbReference>
<dbReference type="GO" id="GO:0000398">
    <property type="term" value="P:mRNA splicing, via spliceosome"/>
    <property type="evidence" value="ECO:0007669"/>
    <property type="project" value="TreeGrafter"/>
</dbReference>
<dbReference type="InterPro" id="IPR006768">
    <property type="entry name" value="Cwf19-like_C_dom-1"/>
</dbReference>
<dbReference type="InterPro" id="IPR040194">
    <property type="entry name" value="Cwf19-like"/>
</dbReference>
<dbReference type="InterPro" id="IPR036265">
    <property type="entry name" value="HIT-like_sf"/>
</dbReference>
<dbReference type="Gene3D" id="3.30.428.10">
    <property type="entry name" value="HIT-like"/>
    <property type="match status" value="1"/>
</dbReference>
<dbReference type="PANTHER" id="PTHR12072:SF4">
    <property type="entry name" value="CWF19-LIKE PROTEIN 1"/>
    <property type="match status" value="1"/>
</dbReference>
<dbReference type="PANTHER" id="PTHR12072">
    <property type="entry name" value="CWF19, CELL CYCLE CONTROL PROTEIN"/>
    <property type="match status" value="1"/>
</dbReference>
<dbReference type="RefSeq" id="XP_033651537.1">
    <property type="nucleotide sequence ID" value="XM_033800393.1"/>
</dbReference>